<reference evidence="2" key="1">
    <citation type="journal article" date="2020" name="Stud. Mycol.">
        <title>101 Dothideomycetes genomes: a test case for predicting lifestyles and emergence of pathogens.</title>
        <authorList>
            <person name="Haridas S."/>
            <person name="Albert R."/>
            <person name="Binder M."/>
            <person name="Bloem J."/>
            <person name="Labutti K."/>
            <person name="Salamov A."/>
            <person name="Andreopoulos B."/>
            <person name="Baker S."/>
            <person name="Barry K."/>
            <person name="Bills G."/>
            <person name="Bluhm B."/>
            <person name="Cannon C."/>
            <person name="Castanera R."/>
            <person name="Culley D."/>
            <person name="Daum C."/>
            <person name="Ezra D."/>
            <person name="Gonzalez J."/>
            <person name="Henrissat B."/>
            <person name="Kuo A."/>
            <person name="Liang C."/>
            <person name="Lipzen A."/>
            <person name="Lutzoni F."/>
            <person name="Magnuson J."/>
            <person name="Mondo S."/>
            <person name="Nolan M."/>
            <person name="Ohm R."/>
            <person name="Pangilinan J."/>
            <person name="Park H.-J."/>
            <person name="Ramirez L."/>
            <person name="Alfaro M."/>
            <person name="Sun H."/>
            <person name="Tritt A."/>
            <person name="Yoshinaga Y."/>
            <person name="Zwiers L.-H."/>
            <person name="Turgeon B."/>
            <person name="Goodwin S."/>
            <person name="Spatafora J."/>
            <person name="Crous P."/>
            <person name="Grigoriev I."/>
        </authorList>
    </citation>
    <scope>NUCLEOTIDE SEQUENCE</scope>
    <source>
        <strain evidence="2">CBS 121167</strain>
    </source>
</reference>
<sequence length="415" mass="44293">MDTTQRKGARLTKRRPAPSFDPASVEPFPPIYSDDPQEPPSPIEVMPPTPADSQKTDKEKRSKWRNPFHSKDKGKERESTATTSHPPVHSNSTLNPDSAYGSSEPSSSFSGTANNVSPHPTDSDHRISRSSEEPDRERLQVPGQPTIASAPATPPIVQESHVEGSTIVTTTTTTTTTTVTRVGPNGQTTVQIPRQENGTEEAPSSETTVTTSAPPNVSQLQPPRNESHSRSPPIPTRSSMRDRAELDGALPGAAVGSAATDEAPVVTSVTPTTPTRPNFSYPGRSPVPSQDRLSMPPHNFAPQQGASVPAPLQINHPQGQASHHRGSTLSNLKSAAVGIHGAAETLRGTLNSTVDRRFGADAETMAKNDRVVQAGRAEINSANARRNQDGGRLDTMMNRAQRFGNNRFGHGAVGE</sequence>
<evidence type="ECO:0000313" key="3">
    <source>
        <dbReference type="Proteomes" id="UP000799438"/>
    </source>
</evidence>
<evidence type="ECO:0000256" key="1">
    <source>
        <dbReference type="SAM" id="MobiDB-lite"/>
    </source>
</evidence>
<feature type="compositionally biased region" description="Low complexity" evidence="1">
    <location>
        <begin position="98"/>
        <end position="110"/>
    </location>
</feature>
<dbReference type="EMBL" id="ML995519">
    <property type="protein sequence ID" value="KAF2136497.1"/>
    <property type="molecule type" value="Genomic_DNA"/>
</dbReference>
<feature type="compositionally biased region" description="Polar residues" evidence="1">
    <location>
        <begin position="80"/>
        <end position="96"/>
    </location>
</feature>
<feature type="compositionally biased region" description="Basic residues" evidence="1">
    <location>
        <begin position="7"/>
        <end position="16"/>
    </location>
</feature>
<feature type="region of interest" description="Disordered" evidence="1">
    <location>
        <begin position="1"/>
        <end position="241"/>
    </location>
</feature>
<feature type="compositionally biased region" description="Polar residues" evidence="1">
    <location>
        <begin position="111"/>
        <end position="120"/>
    </location>
</feature>
<feature type="compositionally biased region" description="Low complexity" evidence="1">
    <location>
        <begin position="264"/>
        <end position="275"/>
    </location>
</feature>
<dbReference type="Proteomes" id="UP000799438">
    <property type="component" value="Unassembled WGS sequence"/>
</dbReference>
<keyword evidence="3" id="KW-1185">Reference proteome</keyword>
<protein>
    <submittedName>
        <fullName evidence="2">Uncharacterized protein</fullName>
    </submittedName>
</protein>
<feature type="compositionally biased region" description="Pro residues" evidence="1">
    <location>
        <begin position="38"/>
        <end position="50"/>
    </location>
</feature>
<dbReference type="RefSeq" id="XP_033392215.1">
    <property type="nucleotide sequence ID" value="XM_033546505.1"/>
</dbReference>
<feature type="compositionally biased region" description="Polar residues" evidence="1">
    <location>
        <begin position="185"/>
        <end position="224"/>
    </location>
</feature>
<organism evidence="2 3">
    <name type="scientific">Aplosporella prunicola CBS 121167</name>
    <dbReference type="NCBI Taxonomy" id="1176127"/>
    <lineage>
        <taxon>Eukaryota</taxon>
        <taxon>Fungi</taxon>
        <taxon>Dikarya</taxon>
        <taxon>Ascomycota</taxon>
        <taxon>Pezizomycotina</taxon>
        <taxon>Dothideomycetes</taxon>
        <taxon>Dothideomycetes incertae sedis</taxon>
        <taxon>Botryosphaeriales</taxon>
        <taxon>Aplosporellaceae</taxon>
        <taxon>Aplosporella</taxon>
    </lineage>
</organism>
<dbReference type="AlphaFoldDB" id="A0A6A6B0D5"/>
<name>A0A6A6B0D5_9PEZI</name>
<feature type="compositionally biased region" description="Low complexity" evidence="1">
    <location>
        <begin position="166"/>
        <end position="180"/>
    </location>
</feature>
<accession>A0A6A6B0D5</accession>
<gene>
    <name evidence="2" type="ORF">K452DRAFT_362488</name>
</gene>
<evidence type="ECO:0000313" key="2">
    <source>
        <dbReference type="EMBL" id="KAF2136497.1"/>
    </source>
</evidence>
<dbReference type="GeneID" id="54304011"/>
<proteinExistence type="predicted"/>
<feature type="region of interest" description="Disordered" evidence="1">
    <location>
        <begin position="255"/>
        <end position="304"/>
    </location>
</feature>
<dbReference type="OrthoDB" id="4779541at2759"/>
<feature type="compositionally biased region" description="Basic and acidic residues" evidence="1">
    <location>
        <begin position="69"/>
        <end position="79"/>
    </location>
</feature>
<feature type="compositionally biased region" description="Basic and acidic residues" evidence="1">
    <location>
        <begin position="121"/>
        <end position="139"/>
    </location>
</feature>